<evidence type="ECO:0000313" key="5">
    <source>
        <dbReference type="Proteomes" id="UP000005631"/>
    </source>
</evidence>
<keyword evidence="5" id="KW-1185">Reference proteome</keyword>
<feature type="domain" description="GWxTD" evidence="3">
    <location>
        <begin position="245"/>
        <end position="420"/>
    </location>
</feature>
<accession>G8R406</accession>
<proteinExistence type="predicted"/>
<evidence type="ECO:0000256" key="2">
    <source>
        <dbReference type="SAM" id="SignalP"/>
    </source>
</evidence>
<feature type="compositionally biased region" description="Low complexity" evidence="1">
    <location>
        <begin position="436"/>
        <end position="449"/>
    </location>
</feature>
<reference evidence="4 5" key="1">
    <citation type="journal article" date="2012" name="Stand. Genomic Sci.">
        <title>Genome sequence of the orange-pigmented seawater bacterium Owenweeksia hongkongensis type strain (UST20020801(T)).</title>
        <authorList>
            <person name="Riedel T."/>
            <person name="Held B."/>
            <person name="Nolan M."/>
            <person name="Lucas S."/>
            <person name="Lapidus A."/>
            <person name="Tice H."/>
            <person name="Del Rio T.G."/>
            <person name="Cheng J.F."/>
            <person name="Han C."/>
            <person name="Tapia R."/>
            <person name="Goodwin L.A."/>
            <person name="Pitluck S."/>
            <person name="Liolios K."/>
            <person name="Mavromatis K."/>
            <person name="Pagani I."/>
            <person name="Ivanova N."/>
            <person name="Mikhailova N."/>
            <person name="Pati A."/>
            <person name="Chen A."/>
            <person name="Palaniappan K."/>
            <person name="Rohde M."/>
            <person name="Tindall B.J."/>
            <person name="Detter J.C."/>
            <person name="Goker M."/>
            <person name="Woyke T."/>
            <person name="Bristow J."/>
            <person name="Eisen J.A."/>
            <person name="Markowitz V."/>
            <person name="Hugenholtz P."/>
            <person name="Klenk H.P."/>
            <person name="Kyrpides N.C."/>
        </authorList>
    </citation>
    <scope>NUCLEOTIDE SEQUENCE</scope>
    <source>
        <strain evidence="5">DSM 17368 / JCM 12287 / NRRL B-23963</strain>
    </source>
</reference>
<dbReference type="HOGENOM" id="CLU_044470_0_0_10"/>
<dbReference type="InterPro" id="IPR030959">
    <property type="entry name" value="GWxTD_dom"/>
</dbReference>
<feature type="signal peptide" evidence="2">
    <location>
        <begin position="1"/>
        <end position="23"/>
    </location>
</feature>
<dbReference type="NCBIfam" id="TIGR04514">
    <property type="entry name" value="GWxTD_dom"/>
    <property type="match status" value="1"/>
</dbReference>
<dbReference type="EMBL" id="CP003156">
    <property type="protein sequence ID" value="AEV32038.1"/>
    <property type="molecule type" value="Genomic_DNA"/>
</dbReference>
<keyword evidence="2" id="KW-0732">Signal</keyword>
<dbReference type="PROSITE" id="PS51257">
    <property type="entry name" value="PROKAR_LIPOPROTEIN"/>
    <property type="match status" value="1"/>
</dbReference>
<evidence type="ECO:0000256" key="1">
    <source>
        <dbReference type="SAM" id="MobiDB-lite"/>
    </source>
</evidence>
<evidence type="ECO:0000313" key="4">
    <source>
        <dbReference type="EMBL" id="AEV32038.1"/>
    </source>
</evidence>
<dbReference type="RefSeq" id="WP_014201398.1">
    <property type="nucleotide sequence ID" value="NC_016599.1"/>
</dbReference>
<sequence>MQLFRTTLLFLLALALMVGCRSKEGFQATNTAYVYDSKELAPRPEFVIHHLSPEVSRVYYRISSTDLLYMRQTESKTYKANFSVAFNLVASFELTQSLDSGLVNIVDEAPAPPQKALTGYFDINTTQQTPDKKYVLTLRMVDLNRQVEFDNFVRIDKSNPNTAENFLMTDTAGNVIYKNHIPVNVPFLLDYTPKSVAEYIVSYYNRDFPLALPPYSSVNTPAFELEADSTFTVRADQEISFSQHGFYHFRLDTNQWDGFTLFSFYDEFPFIAKKEHLGEPLRYLTTKSEYQELAATFGNAAETKAVVDKFWQERAGSLERSKILIEAFYNRVQLANIFFSSYLEGWKSDRGIIYIIYGPPNRVYSSTAGEAWVYGDEASSLSYYFNFVRVSNPFTDNDYSLERMNSYRYGWGQAIEAWRNGHIYNSKDIKREQDEQQQSQYRQRSPYWY</sequence>
<protein>
    <recommendedName>
        <fullName evidence="3">GWxTD domain-containing protein</fullName>
    </recommendedName>
</protein>
<dbReference type="Pfam" id="PF20094">
    <property type="entry name" value="GWxTD_dom"/>
    <property type="match status" value="1"/>
</dbReference>
<dbReference type="KEGG" id="oho:Oweho_1029"/>
<dbReference type="eggNOG" id="ENOG502Z7J5">
    <property type="taxonomic scope" value="Bacteria"/>
</dbReference>
<dbReference type="Proteomes" id="UP000005631">
    <property type="component" value="Chromosome"/>
</dbReference>
<feature type="chain" id="PRO_5003515465" description="GWxTD domain-containing protein" evidence="2">
    <location>
        <begin position="24"/>
        <end position="449"/>
    </location>
</feature>
<dbReference type="STRING" id="926562.Oweho_1029"/>
<dbReference type="AlphaFoldDB" id="G8R406"/>
<dbReference type="OrthoDB" id="9814412at2"/>
<gene>
    <name evidence="4" type="ordered locus">Oweho_1029</name>
</gene>
<feature type="region of interest" description="Disordered" evidence="1">
    <location>
        <begin position="430"/>
        <end position="449"/>
    </location>
</feature>
<organism evidence="4 5">
    <name type="scientific">Owenweeksia hongkongensis (strain DSM 17368 / CIP 108786 / JCM 12287 / NRRL B-23963 / UST20020801)</name>
    <dbReference type="NCBI Taxonomy" id="926562"/>
    <lineage>
        <taxon>Bacteria</taxon>
        <taxon>Pseudomonadati</taxon>
        <taxon>Bacteroidota</taxon>
        <taxon>Flavobacteriia</taxon>
        <taxon>Flavobacteriales</taxon>
        <taxon>Owenweeksiaceae</taxon>
        <taxon>Owenweeksia</taxon>
    </lineage>
</organism>
<name>G8R406_OWEHD</name>
<evidence type="ECO:0000259" key="3">
    <source>
        <dbReference type="Pfam" id="PF20094"/>
    </source>
</evidence>